<evidence type="ECO:0000313" key="2">
    <source>
        <dbReference type="Proteomes" id="UP000030715"/>
    </source>
</evidence>
<reference evidence="1 2" key="1">
    <citation type="submission" date="2014-10" db="EMBL/GenBank/DDBJ databases">
        <title>VR bacteriophages - a small but diverse group of low-temperature viruses.</title>
        <authorList>
            <person name="Kaliniene L."/>
            <person name="Meskys R."/>
            <person name="Simoliunas E."/>
            <person name="Zajanckauskaite A."/>
            <person name="Truncaite L."/>
        </authorList>
    </citation>
    <scope>NUCLEOTIDE SEQUENCE [LARGE SCALE GENOMIC DNA]</scope>
</reference>
<gene>
    <name evidence="1" type="ORF">VR5_131</name>
</gene>
<proteinExistence type="predicted"/>
<organism evidence="1 2">
    <name type="scientific">Escherichia phage vb_EcoM-VR5</name>
    <dbReference type="NCBI Taxonomy" id="1567026"/>
    <lineage>
        <taxon>Viruses</taxon>
        <taxon>Duplodnaviria</taxon>
        <taxon>Heunggongvirae</taxon>
        <taxon>Uroviricota</taxon>
        <taxon>Caudoviricetes</taxon>
        <taxon>Pantevenvirales</taxon>
        <taxon>Straboviridae</taxon>
        <taxon>Tevenvirinae</taxon>
        <taxon>Dhakavirus</taxon>
        <taxon>Dhakavirus vr5</taxon>
    </lineage>
</organism>
<keyword evidence="2" id="KW-1185">Reference proteome</keyword>
<evidence type="ECO:0000313" key="1">
    <source>
        <dbReference type="EMBL" id="AIZ01918.1"/>
    </source>
</evidence>
<accession>A0A0A7HBD1</accession>
<dbReference type="RefSeq" id="YP_009205825.1">
    <property type="nucleotide sequence ID" value="NC_028881.1"/>
</dbReference>
<dbReference type="OrthoDB" id="18411at10239"/>
<dbReference type="GeneID" id="26632436"/>
<dbReference type="EMBL" id="KP007359">
    <property type="protein sequence ID" value="AIZ01918.1"/>
    <property type="molecule type" value="Genomic_DNA"/>
</dbReference>
<dbReference type="Proteomes" id="UP000030715">
    <property type="component" value="Segment"/>
</dbReference>
<protein>
    <submittedName>
        <fullName evidence="1">Uncharacterized protein</fullName>
    </submittedName>
</protein>
<sequence>MMNDYSKNKELANAVNEIHKAIRRAEEIADKYETHFNIYPARGMGGDYYSPGALKADLAHWENYGEPQYAIVNTHDYTTDLEKGGWVSSSSEC</sequence>
<dbReference type="KEGG" id="vg:26632436"/>
<name>A0A0A7HBD1_9CAUD</name>